<proteinExistence type="predicted"/>
<name>A0A1F7J9V3_9BACT</name>
<feature type="transmembrane region" description="Helical" evidence="1">
    <location>
        <begin position="406"/>
        <end position="427"/>
    </location>
</feature>
<evidence type="ECO:0000313" key="2">
    <source>
        <dbReference type="EMBL" id="OGK52422.1"/>
    </source>
</evidence>
<feature type="transmembrane region" description="Helical" evidence="1">
    <location>
        <begin position="171"/>
        <end position="187"/>
    </location>
</feature>
<gene>
    <name evidence="2" type="ORF">A2970_01190</name>
</gene>
<feature type="transmembrane region" description="Helical" evidence="1">
    <location>
        <begin position="227"/>
        <end position="246"/>
    </location>
</feature>
<feature type="transmembrane region" description="Helical" evidence="1">
    <location>
        <begin position="374"/>
        <end position="394"/>
    </location>
</feature>
<feature type="transmembrane region" description="Helical" evidence="1">
    <location>
        <begin position="194"/>
        <end position="215"/>
    </location>
</feature>
<feature type="transmembrane region" description="Helical" evidence="1">
    <location>
        <begin position="295"/>
        <end position="318"/>
    </location>
</feature>
<organism evidence="2 3">
    <name type="scientific">Candidatus Roizmanbacteria bacterium RIFCSPLOWO2_01_FULL_44_13</name>
    <dbReference type="NCBI Taxonomy" id="1802069"/>
    <lineage>
        <taxon>Bacteria</taxon>
        <taxon>Candidatus Roizmaniibacteriota</taxon>
    </lineage>
</organism>
<evidence type="ECO:0000256" key="1">
    <source>
        <dbReference type="SAM" id="Phobius"/>
    </source>
</evidence>
<keyword evidence="1" id="KW-0472">Membrane</keyword>
<sequence length="436" mass="50277">MNFIKKNLLFFLFLLGLLVRLSLMFVDYSWDVNNHMVWARDFLTRGAQGFYETQSSNVFAYLTPNYPPLAIFTFVIVYPLQSIIHGAYWWLNLHISFIPSNLIFFMEKTVFMAGLFKLPGIAADLGLAFICYLIACKIVPKNKKIQLLAPALILFNPAFIFNSALWGQIDSLPIFFVLWSIYLLLYSRRDIISALLFTVAILIKPTALVFLPAYSVLFIKKFGLRSSFLNLVIANVFFIASFLPFMKDKNILTYPYELYSKGILAAQSLPFVTNGAFNFWTIITGFKEIKDTIPLIWGISYRLISYVIVGLINLFILIRLYRGKILEKPVFAALFLGAFSAFLFLTKMHERYSLLPLVFLLLFSLKNQKNFRWFILLSIISLINHYHSWAVPWIPSLAGVIRSAPFIFIISLLNVGLFFYFSIQFYFGKVLDKKIG</sequence>
<evidence type="ECO:0000313" key="3">
    <source>
        <dbReference type="Proteomes" id="UP000178857"/>
    </source>
</evidence>
<keyword evidence="1" id="KW-1133">Transmembrane helix</keyword>
<feature type="transmembrane region" description="Helical" evidence="1">
    <location>
        <begin position="118"/>
        <end position="135"/>
    </location>
</feature>
<dbReference type="AlphaFoldDB" id="A0A1F7J9V3"/>
<protein>
    <recommendedName>
        <fullName evidence="4">Glycosyltransferase RgtA/B/C/D-like domain-containing protein</fullName>
    </recommendedName>
</protein>
<dbReference type="InterPro" id="IPR007873">
    <property type="entry name" value="Glycosyltransferase_ALG3"/>
</dbReference>
<feature type="transmembrane region" description="Helical" evidence="1">
    <location>
        <begin position="258"/>
        <end position="283"/>
    </location>
</feature>
<reference evidence="2 3" key="1">
    <citation type="journal article" date="2016" name="Nat. Commun.">
        <title>Thousands of microbial genomes shed light on interconnected biogeochemical processes in an aquifer system.</title>
        <authorList>
            <person name="Anantharaman K."/>
            <person name="Brown C.T."/>
            <person name="Hug L.A."/>
            <person name="Sharon I."/>
            <person name="Castelle C.J."/>
            <person name="Probst A.J."/>
            <person name="Thomas B.C."/>
            <person name="Singh A."/>
            <person name="Wilkins M.J."/>
            <person name="Karaoz U."/>
            <person name="Brodie E.L."/>
            <person name="Williams K.H."/>
            <person name="Hubbard S.S."/>
            <person name="Banfield J.F."/>
        </authorList>
    </citation>
    <scope>NUCLEOTIDE SEQUENCE [LARGE SCALE GENOMIC DNA]</scope>
</reference>
<keyword evidence="1" id="KW-0812">Transmembrane</keyword>
<evidence type="ECO:0008006" key="4">
    <source>
        <dbReference type="Google" id="ProtNLM"/>
    </source>
</evidence>
<dbReference type="EMBL" id="MGAT01000024">
    <property type="protein sequence ID" value="OGK52422.1"/>
    <property type="molecule type" value="Genomic_DNA"/>
</dbReference>
<dbReference type="Proteomes" id="UP000178857">
    <property type="component" value="Unassembled WGS sequence"/>
</dbReference>
<comment type="caution">
    <text evidence="2">The sequence shown here is derived from an EMBL/GenBank/DDBJ whole genome shotgun (WGS) entry which is preliminary data.</text>
</comment>
<feature type="transmembrane region" description="Helical" evidence="1">
    <location>
        <begin position="330"/>
        <end position="346"/>
    </location>
</feature>
<dbReference type="Pfam" id="PF05208">
    <property type="entry name" value="ALG3"/>
    <property type="match status" value="1"/>
</dbReference>
<dbReference type="STRING" id="1802069.A2970_01190"/>
<dbReference type="GO" id="GO:0000030">
    <property type="term" value="F:mannosyltransferase activity"/>
    <property type="evidence" value="ECO:0007669"/>
    <property type="project" value="InterPro"/>
</dbReference>
<accession>A0A1F7J9V3</accession>